<evidence type="ECO:0000313" key="2">
    <source>
        <dbReference type="Proteomes" id="UP000006222"/>
    </source>
</evidence>
<proteinExistence type="predicted"/>
<name>F2AXK5_RHOBT</name>
<protein>
    <submittedName>
        <fullName evidence="1">Uncharacterized protein</fullName>
    </submittedName>
</protein>
<dbReference type="EMBL" id="AFAR01000220">
    <property type="protein sequence ID" value="EGF25551.1"/>
    <property type="molecule type" value="Genomic_DNA"/>
</dbReference>
<organism evidence="1 2">
    <name type="scientific">Rhodopirellula baltica WH47</name>
    <dbReference type="NCBI Taxonomy" id="991778"/>
    <lineage>
        <taxon>Bacteria</taxon>
        <taxon>Pseudomonadati</taxon>
        <taxon>Planctomycetota</taxon>
        <taxon>Planctomycetia</taxon>
        <taxon>Pirellulales</taxon>
        <taxon>Pirellulaceae</taxon>
        <taxon>Rhodopirellula</taxon>
    </lineage>
</organism>
<gene>
    <name evidence="1" type="ORF">RBWH47_00433</name>
</gene>
<accession>F2AXK5</accession>
<sequence length="36" mass="4194">MALASEKRFDSVKSNKTAGWPDLKRMRIRMAFPEPQ</sequence>
<evidence type="ECO:0000313" key="1">
    <source>
        <dbReference type="EMBL" id="EGF25551.1"/>
    </source>
</evidence>
<dbReference type="AlphaFoldDB" id="F2AXK5"/>
<dbReference type="Proteomes" id="UP000006222">
    <property type="component" value="Unassembled WGS sequence"/>
</dbReference>
<comment type="caution">
    <text evidence="1">The sequence shown here is derived from an EMBL/GenBank/DDBJ whole genome shotgun (WGS) entry which is preliminary data.</text>
</comment>
<reference evidence="1 2" key="1">
    <citation type="journal article" date="2013" name="Mar. Genomics">
        <title>Expression of sulfatases in Rhodopirellula baltica and the diversity of sulfatases in the genus Rhodopirellula.</title>
        <authorList>
            <person name="Wegner C.E."/>
            <person name="Richter-Heitmann T."/>
            <person name="Klindworth A."/>
            <person name="Klockow C."/>
            <person name="Richter M."/>
            <person name="Achstetter T."/>
            <person name="Glockner F.O."/>
            <person name="Harder J."/>
        </authorList>
    </citation>
    <scope>NUCLEOTIDE SEQUENCE [LARGE SCALE GENOMIC DNA]</scope>
    <source>
        <strain evidence="1 2">WH47</strain>
    </source>
</reference>